<dbReference type="Proteomes" id="UP001500620">
    <property type="component" value="Unassembled WGS sequence"/>
</dbReference>
<gene>
    <name evidence="1" type="ORF">GCM10022255_044990</name>
</gene>
<proteinExistence type="predicted"/>
<organism evidence="1 2">
    <name type="scientific">Dactylosporangium darangshiense</name>
    <dbReference type="NCBI Taxonomy" id="579108"/>
    <lineage>
        <taxon>Bacteria</taxon>
        <taxon>Bacillati</taxon>
        <taxon>Actinomycetota</taxon>
        <taxon>Actinomycetes</taxon>
        <taxon>Micromonosporales</taxon>
        <taxon>Micromonosporaceae</taxon>
        <taxon>Dactylosporangium</taxon>
    </lineage>
</organism>
<evidence type="ECO:0000313" key="2">
    <source>
        <dbReference type="Proteomes" id="UP001500620"/>
    </source>
</evidence>
<name>A0ABP8DAY5_9ACTN</name>
<comment type="caution">
    <text evidence="1">The sequence shown here is derived from an EMBL/GenBank/DDBJ whole genome shotgun (WGS) entry which is preliminary data.</text>
</comment>
<reference evidence="2" key="1">
    <citation type="journal article" date="2019" name="Int. J. Syst. Evol. Microbiol.">
        <title>The Global Catalogue of Microorganisms (GCM) 10K type strain sequencing project: providing services to taxonomists for standard genome sequencing and annotation.</title>
        <authorList>
            <consortium name="The Broad Institute Genomics Platform"/>
            <consortium name="The Broad Institute Genome Sequencing Center for Infectious Disease"/>
            <person name="Wu L."/>
            <person name="Ma J."/>
        </authorList>
    </citation>
    <scope>NUCLEOTIDE SEQUENCE [LARGE SCALE GENOMIC DNA]</scope>
    <source>
        <strain evidence="2">JCM 17441</strain>
    </source>
</reference>
<accession>A0ABP8DAY5</accession>
<evidence type="ECO:0000313" key="1">
    <source>
        <dbReference type="EMBL" id="GAA4251624.1"/>
    </source>
</evidence>
<protein>
    <submittedName>
        <fullName evidence="1">Uncharacterized protein</fullName>
    </submittedName>
</protein>
<sequence length="102" mass="11138">MSWGVGRRLADIPMWAQVIMADQTLPTDGSPSGSRTWWGYVLDLGLQLLVAHCWRGSGQSIQEMSINPARECCWLSVGVWLGYRVPDSGQWNQCVLGGASGA</sequence>
<keyword evidence="2" id="KW-1185">Reference proteome</keyword>
<dbReference type="EMBL" id="BAABAT010000011">
    <property type="protein sequence ID" value="GAA4251624.1"/>
    <property type="molecule type" value="Genomic_DNA"/>
</dbReference>